<keyword evidence="10" id="KW-1185">Reference proteome</keyword>
<dbReference type="InterPro" id="IPR051940">
    <property type="entry name" value="Chitin_bind-dev_reg"/>
</dbReference>
<evidence type="ECO:0000313" key="9">
    <source>
        <dbReference type="EMBL" id="MFC7304234.1"/>
    </source>
</evidence>
<dbReference type="SMART" id="SM00494">
    <property type="entry name" value="ChtBD2"/>
    <property type="match status" value="1"/>
</dbReference>
<reference evidence="10" key="1">
    <citation type="journal article" date="2019" name="Int. J. Syst. Evol. Microbiol.">
        <title>The Global Catalogue of Microorganisms (GCM) 10K type strain sequencing project: providing services to taxonomists for standard genome sequencing and annotation.</title>
        <authorList>
            <consortium name="The Broad Institute Genomics Platform"/>
            <consortium name="The Broad Institute Genome Sequencing Center for Infectious Disease"/>
            <person name="Wu L."/>
            <person name="Ma J."/>
        </authorList>
    </citation>
    <scope>NUCLEOTIDE SEQUENCE [LARGE SCALE GENOMIC DNA]</scope>
    <source>
        <strain evidence="10">SYNS20</strain>
    </source>
</reference>
<evidence type="ECO:0000256" key="2">
    <source>
        <dbReference type="ARBA" id="ARBA00022729"/>
    </source>
</evidence>
<comment type="caution">
    <text evidence="9">The sequence shown here is derived from an EMBL/GenBank/DDBJ whole genome shotgun (WGS) entry which is preliminary data.</text>
</comment>
<dbReference type="Gene3D" id="2.170.140.10">
    <property type="entry name" value="Chitin binding domain"/>
    <property type="match status" value="1"/>
</dbReference>
<protein>
    <submittedName>
        <fullName evidence="9">Chitin binding peritrophin-A domain-containing protein</fullName>
    </submittedName>
</protein>
<evidence type="ECO:0000256" key="7">
    <source>
        <dbReference type="SAM" id="SignalP"/>
    </source>
</evidence>
<dbReference type="PROSITE" id="PS50940">
    <property type="entry name" value="CHIT_BIND_II"/>
    <property type="match status" value="1"/>
</dbReference>
<accession>A0ABW2JDY1</accession>
<feature type="signal peptide" evidence="7">
    <location>
        <begin position="1"/>
        <end position="34"/>
    </location>
</feature>
<evidence type="ECO:0000259" key="8">
    <source>
        <dbReference type="PROSITE" id="PS50940"/>
    </source>
</evidence>
<proteinExistence type="predicted"/>
<dbReference type="PANTHER" id="PTHR23301:SF0">
    <property type="entry name" value="CHITIN-BINDING TYPE-2 DOMAIN-CONTAINING PROTEIN-RELATED"/>
    <property type="match status" value="1"/>
</dbReference>
<keyword evidence="1" id="KW-0147">Chitin-binding</keyword>
<dbReference type="SUPFAM" id="SSF57625">
    <property type="entry name" value="Invertebrate chitin-binding proteins"/>
    <property type="match status" value="1"/>
</dbReference>
<dbReference type="Proteomes" id="UP001596523">
    <property type="component" value="Unassembled WGS sequence"/>
</dbReference>
<gene>
    <name evidence="9" type="ORF">ACFQVC_08425</name>
</gene>
<dbReference type="EMBL" id="JBHTCF010000003">
    <property type="protein sequence ID" value="MFC7304234.1"/>
    <property type="molecule type" value="Genomic_DNA"/>
</dbReference>
<keyword evidence="5" id="KW-0325">Glycoprotein</keyword>
<dbReference type="PROSITE" id="PS51318">
    <property type="entry name" value="TAT"/>
    <property type="match status" value="1"/>
</dbReference>
<keyword evidence="2 7" id="KW-0732">Signal</keyword>
<dbReference type="InterPro" id="IPR006311">
    <property type="entry name" value="TAT_signal"/>
</dbReference>
<keyword evidence="3" id="KW-0677">Repeat</keyword>
<evidence type="ECO:0000256" key="4">
    <source>
        <dbReference type="ARBA" id="ARBA00023157"/>
    </source>
</evidence>
<keyword evidence="4" id="KW-1015">Disulfide bond</keyword>
<feature type="region of interest" description="Disordered" evidence="6">
    <location>
        <begin position="34"/>
        <end position="53"/>
    </location>
</feature>
<dbReference type="PANTHER" id="PTHR23301">
    <property type="entry name" value="CHITIN BINDING PERITROPHIN-A"/>
    <property type="match status" value="1"/>
</dbReference>
<dbReference type="InterPro" id="IPR036508">
    <property type="entry name" value="Chitin-bd_dom_sf"/>
</dbReference>
<feature type="domain" description="Chitin-binding type-2" evidence="8">
    <location>
        <begin position="52"/>
        <end position="113"/>
    </location>
</feature>
<feature type="chain" id="PRO_5045457565" evidence="7">
    <location>
        <begin position="35"/>
        <end position="117"/>
    </location>
</feature>
<dbReference type="InterPro" id="IPR002557">
    <property type="entry name" value="Chitin-bd_dom"/>
</dbReference>
<evidence type="ECO:0000313" key="10">
    <source>
        <dbReference type="Proteomes" id="UP001596523"/>
    </source>
</evidence>
<evidence type="ECO:0000256" key="5">
    <source>
        <dbReference type="ARBA" id="ARBA00023180"/>
    </source>
</evidence>
<sequence>MSHEPVRRRGLRRTMAVAAAGAVPALGAAVPAQAAAGDAGSRAAPAPAGEPVGVCPQVDGPYPVFLPDSEDKAVYYECSGGMPVVQWCPEGLHFNPALSTCTFPEDVPQPAERGPAG</sequence>
<dbReference type="RefSeq" id="WP_381828366.1">
    <property type="nucleotide sequence ID" value="NZ_JBHTCF010000003.1"/>
</dbReference>
<evidence type="ECO:0000256" key="1">
    <source>
        <dbReference type="ARBA" id="ARBA00022669"/>
    </source>
</evidence>
<evidence type="ECO:0000256" key="6">
    <source>
        <dbReference type="SAM" id="MobiDB-lite"/>
    </source>
</evidence>
<dbReference type="Pfam" id="PF01607">
    <property type="entry name" value="CBM_14"/>
    <property type="match status" value="1"/>
</dbReference>
<name>A0ABW2JDY1_9ACTN</name>
<organism evidence="9 10">
    <name type="scientific">Streptomyces monticola</name>
    <dbReference type="NCBI Taxonomy" id="2666263"/>
    <lineage>
        <taxon>Bacteria</taxon>
        <taxon>Bacillati</taxon>
        <taxon>Actinomycetota</taxon>
        <taxon>Actinomycetes</taxon>
        <taxon>Kitasatosporales</taxon>
        <taxon>Streptomycetaceae</taxon>
        <taxon>Streptomyces</taxon>
    </lineage>
</organism>
<evidence type="ECO:0000256" key="3">
    <source>
        <dbReference type="ARBA" id="ARBA00022737"/>
    </source>
</evidence>